<evidence type="ECO:0000313" key="12">
    <source>
        <dbReference type="Proteomes" id="UP000183447"/>
    </source>
</evidence>
<keyword evidence="2 8" id="KW-0808">Transferase</keyword>
<dbReference type="AlphaFoldDB" id="A0A1K2HWI0"/>
<dbReference type="Gene3D" id="3.30.460.10">
    <property type="entry name" value="Beta Polymerase, domain 2"/>
    <property type="match status" value="1"/>
</dbReference>
<dbReference type="GO" id="GO:0000166">
    <property type="term" value="F:nucleotide binding"/>
    <property type="evidence" value="ECO:0007669"/>
    <property type="project" value="UniProtKB-KW"/>
</dbReference>
<dbReference type="Pfam" id="PF12627">
    <property type="entry name" value="PolyA_pol_RNAbd"/>
    <property type="match status" value="1"/>
</dbReference>
<keyword evidence="8" id="KW-0694">RNA-binding</keyword>
<dbReference type="GO" id="GO:0016779">
    <property type="term" value="F:nucleotidyltransferase activity"/>
    <property type="evidence" value="ECO:0007669"/>
    <property type="project" value="UniProtKB-KW"/>
</dbReference>
<evidence type="ECO:0000256" key="2">
    <source>
        <dbReference type="ARBA" id="ARBA00022679"/>
    </source>
</evidence>
<evidence type="ECO:0000256" key="5">
    <source>
        <dbReference type="ARBA" id="ARBA00022723"/>
    </source>
</evidence>
<dbReference type="GO" id="GO:0046872">
    <property type="term" value="F:metal ion binding"/>
    <property type="evidence" value="ECO:0007669"/>
    <property type="project" value="UniProtKB-KW"/>
</dbReference>
<evidence type="ECO:0000256" key="8">
    <source>
        <dbReference type="RuleBase" id="RU003953"/>
    </source>
</evidence>
<comment type="cofactor">
    <cofactor evidence="1">
        <name>Mg(2+)</name>
        <dbReference type="ChEBI" id="CHEBI:18420"/>
    </cofactor>
</comment>
<evidence type="ECO:0000256" key="1">
    <source>
        <dbReference type="ARBA" id="ARBA00001946"/>
    </source>
</evidence>
<gene>
    <name evidence="11" type="ORF">SAMN02983003_1475</name>
</gene>
<dbReference type="GO" id="GO:0008033">
    <property type="term" value="P:tRNA processing"/>
    <property type="evidence" value="ECO:0007669"/>
    <property type="project" value="UniProtKB-KW"/>
</dbReference>
<evidence type="ECO:0000256" key="6">
    <source>
        <dbReference type="ARBA" id="ARBA00022741"/>
    </source>
</evidence>
<feature type="domain" description="Poly A polymerase head" evidence="9">
    <location>
        <begin position="35"/>
        <end position="158"/>
    </location>
</feature>
<dbReference type="Gene3D" id="1.10.3090.10">
    <property type="entry name" value="cca-adding enzyme, domain 2"/>
    <property type="match status" value="1"/>
</dbReference>
<dbReference type="InterPro" id="IPR032828">
    <property type="entry name" value="PolyA_RNA-bd"/>
</dbReference>
<accession>A0A1K2HWI0</accession>
<dbReference type="InterPro" id="IPR002646">
    <property type="entry name" value="PolA_pol_head_dom"/>
</dbReference>
<dbReference type="InterPro" id="IPR043519">
    <property type="entry name" value="NT_sf"/>
</dbReference>
<organism evidence="11 12">
    <name type="scientific">Devosia enhydra</name>
    <dbReference type="NCBI Taxonomy" id="665118"/>
    <lineage>
        <taxon>Bacteria</taxon>
        <taxon>Pseudomonadati</taxon>
        <taxon>Pseudomonadota</taxon>
        <taxon>Alphaproteobacteria</taxon>
        <taxon>Hyphomicrobiales</taxon>
        <taxon>Devosiaceae</taxon>
        <taxon>Devosia</taxon>
    </lineage>
</organism>
<keyword evidence="6" id="KW-0547">Nucleotide-binding</keyword>
<feature type="domain" description="tRNA nucleotidyltransferase/poly(A) polymerase RNA and SrmB- binding" evidence="10">
    <location>
        <begin position="190"/>
        <end position="238"/>
    </location>
</feature>
<reference evidence="11 12" key="1">
    <citation type="submission" date="2016-11" db="EMBL/GenBank/DDBJ databases">
        <authorList>
            <person name="Jaros S."/>
            <person name="Januszkiewicz K."/>
            <person name="Wedrychowicz H."/>
        </authorList>
    </citation>
    <scope>NUCLEOTIDE SEQUENCE [LARGE SCALE GENOMIC DNA]</scope>
    <source>
        <strain evidence="11 12">ATCC 23634</strain>
    </source>
</reference>
<keyword evidence="12" id="KW-1185">Reference proteome</keyword>
<dbReference type="RefSeq" id="WP_072340333.1">
    <property type="nucleotide sequence ID" value="NZ_FPKU01000001.1"/>
</dbReference>
<keyword evidence="3" id="KW-0819">tRNA processing</keyword>
<evidence type="ECO:0000256" key="4">
    <source>
        <dbReference type="ARBA" id="ARBA00022695"/>
    </source>
</evidence>
<dbReference type="OrthoDB" id="9805698at2"/>
<evidence type="ECO:0000256" key="3">
    <source>
        <dbReference type="ARBA" id="ARBA00022694"/>
    </source>
</evidence>
<protein>
    <submittedName>
        <fullName evidence="11">Poly(A) polymerase</fullName>
    </submittedName>
</protein>
<dbReference type="GO" id="GO:0000049">
    <property type="term" value="F:tRNA binding"/>
    <property type="evidence" value="ECO:0007669"/>
    <property type="project" value="TreeGrafter"/>
</dbReference>
<name>A0A1K2HWI0_9HYPH</name>
<dbReference type="STRING" id="665118.SAMN02983003_1475"/>
<dbReference type="CDD" id="cd05398">
    <property type="entry name" value="NT_ClassII-CCAase"/>
    <property type="match status" value="1"/>
</dbReference>
<dbReference type="SUPFAM" id="SSF81301">
    <property type="entry name" value="Nucleotidyltransferase"/>
    <property type="match status" value="1"/>
</dbReference>
<evidence type="ECO:0000259" key="10">
    <source>
        <dbReference type="Pfam" id="PF12627"/>
    </source>
</evidence>
<sequence>MPGSAEARLAAAPWLRSAETQALFRVLDGEDKRTRAVGGIVRDTILDLGRPVSDLDLATELLPEEVLARAEANGIAAYPTGIDHGTVTLRLGDTVAEVTTLREDVETDGRHARVRFGQDWARDAARRDFTLNALYCDRDGRLFDPLGGLDDCRAGRVRFIGDPERRIAEDRLRILRFFRFSASHGGETFDAEGLAACRHAARQLASVSAERIGHEMRRMLALPRIAITLRAMAESGVLPLPDATLAYLHAYERRVFRPDIQARLALILADERPEAIKSQWRLSNDEIDAGLAVLAAARLLADFRLHEAAYRQPGSLADGLDVAATLAGWSNAGRQAVLDQLGAISVPSLPVNGRDLMALGYRTGPALGAELARLERLWLESGFALGREALLEDVVPPGA</sequence>
<dbReference type="SUPFAM" id="SSF81891">
    <property type="entry name" value="Poly A polymerase C-terminal region-like"/>
    <property type="match status" value="1"/>
</dbReference>
<proteinExistence type="inferred from homology"/>
<dbReference type="Proteomes" id="UP000183447">
    <property type="component" value="Unassembled WGS sequence"/>
</dbReference>
<dbReference type="PANTHER" id="PTHR46173:SF1">
    <property type="entry name" value="CCA TRNA NUCLEOTIDYLTRANSFERASE 1, MITOCHONDRIAL"/>
    <property type="match status" value="1"/>
</dbReference>
<evidence type="ECO:0000256" key="7">
    <source>
        <dbReference type="ARBA" id="ARBA00022842"/>
    </source>
</evidence>
<keyword evidence="7" id="KW-0460">Magnesium</keyword>
<evidence type="ECO:0000259" key="9">
    <source>
        <dbReference type="Pfam" id="PF01743"/>
    </source>
</evidence>
<dbReference type="InterPro" id="IPR050264">
    <property type="entry name" value="Bact_CCA-adding_enz_type3_sf"/>
</dbReference>
<evidence type="ECO:0000313" key="11">
    <source>
        <dbReference type="EMBL" id="SFZ83131.1"/>
    </source>
</evidence>
<keyword evidence="5" id="KW-0479">Metal-binding</keyword>
<comment type="similarity">
    <text evidence="8">Belongs to the tRNA nucleotidyltransferase/poly(A) polymerase family.</text>
</comment>
<dbReference type="EMBL" id="FPKU01000001">
    <property type="protein sequence ID" value="SFZ83131.1"/>
    <property type="molecule type" value="Genomic_DNA"/>
</dbReference>
<dbReference type="PANTHER" id="PTHR46173">
    <property type="entry name" value="CCA TRNA NUCLEOTIDYLTRANSFERASE 1, MITOCHONDRIAL"/>
    <property type="match status" value="1"/>
</dbReference>
<dbReference type="Pfam" id="PF01743">
    <property type="entry name" value="PolyA_pol"/>
    <property type="match status" value="1"/>
</dbReference>
<keyword evidence="4" id="KW-0548">Nucleotidyltransferase</keyword>